<dbReference type="SUPFAM" id="SSF56112">
    <property type="entry name" value="Protein kinase-like (PK-like)"/>
    <property type="match status" value="1"/>
</dbReference>
<dbReference type="Proteomes" id="UP000184330">
    <property type="component" value="Unassembled WGS sequence"/>
</dbReference>
<feature type="region of interest" description="Disordered" evidence="1">
    <location>
        <begin position="1"/>
        <end position="97"/>
    </location>
</feature>
<accession>A0A1L7WH36</accession>
<name>A0A1L7WH36_9HELO</name>
<feature type="compositionally biased region" description="Basic and acidic residues" evidence="1">
    <location>
        <begin position="66"/>
        <end position="76"/>
    </location>
</feature>
<gene>
    <name evidence="3" type="ORF">PAC_01969</name>
</gene>
<feature type="domain" description="Protein kinase" evidence="2">
    <location>
        <begin position="94"/>
        <end position="316"/>
    </location>
</feature>
<dbReference type="EMBL" id="FJOG01000002">
    <property type="protein sequence ID" value="CZR52092.1"/>
    <property type="molecule type" value="Genomic_DNA"/>
</dbReference>
<evidence type="ECO:0000313" key="4">
    <source>
        <dbReference type="Proteomes" id="UP000184330"/>
    </source>
</evidence>
<organism evidence="3 4">
    <name type="scientific">Phialocephala subalpina</name>
    <dbReference type="NCBI Taxonomy" id="576137"/>
    <lineage>
        <taxon>Eukaryota</taxon>
        <taxon>Fungi</taxon>
        <taxon>Dikarya</taxon>
        <taxon>Ascomycota</taxon>
        <taxon>Pezizomycotina</taxon>
        <taxon>Leotiomycetes</taxon>
        <taxon>Helotiales</taxon>
        <taxon>Mollisiaceae</taxon>
        <taxon>Phialocephala</taxon>
        <taxon>Phialocephala fortinii species complex</taxon>
    </lineage>
</organism>
<evidence type="ECO:0000313" key="3">
    <source>
        <dbReference type="EMBL" id="CZR52092.1"/>
    </source>
</evidence>
<reference evidence="3 4" key="1">
    <citation type="submission" date="2016-03" db="EMBL/GenBank/DDBJ databases">
        <authorList>
            <person name="Ploux O."/>
        </authorList>
    </citation>
    <scope>NUCLEOTIDE SEQUENCE [LARGE SCALE GENOMIC DNA]</scope>
    <source>
        <strain evidence="3 4">UAMH 11012</strain>
    </source>
</reference>
<keyword evidence="4" id="KW-1185">Reference proteome</keyword>
<dbReference type="STRING" id="576137.A0A1L7WH36"/>
<dbReference type="GO" id="GO:0004672">
    <property type="term" value="F:protein kinase activity"/>
    <property type="evidence" value="ECO:0007669"/>
    <property type="project" value="InterPro"/>
</dbReference>
<dbReference type="InterPro" id="IPR001245">
    <property type="entry name" value="Ser-Thr/Tyr_kinase_cat_dom"/>
</dbReference>
<dbReference type="OrthoDB" id="4062651at2759"/>
<proteinExistence type="predicted"/>
<sequence>MSLERRGTLFGPPSIRGTTPDSHENGSIEANSFLVASGNDSTRSKKRVRAAEDEEAPPKIRQQSAGEDREEARQSLDRFIPQARQSKASAGGNVRMEHSSPWGSLTKCFTLSLEDSVTIASRKDGLFVAVREFSDPDADRKVAMLRRIRNENLPNLLAFLECFSFEGSHFAVFEHEITRGEKLPVTLSHYALIKHYPTESQLAIILRQILDGLKYLASIGLEHGALTCKNILISTEGSIRIAGQECCRELDSRRGSVRDIRGVGYVTMELMHKDARYDGPIKVRDVSRWPLDSKVVQFLLVTESAYSIEELEKVEK</sequence>
<evidence type="ECO:0000256" key="1">
    <source>
        <dbReference type="SAM" id="MobiDB-lite"/>
    </source>
</evidence>
<dbReference type="AlphaFoldDB" id="A0A1L7WH36"/>
<dbReference type="Gene3D" id="1.10.510.10">
    <property type="entry name" value="Transferase(Phosphotransferase) domain 1"/>
    <property type="match status" value="1"/>
</dbReference>
<dbReference type="PROSITE" id="PS50011">
    <property type="entry name" value="PROTEIN_KINASE_DOM"/>
    <property type="match status" value="1"/>
</dbReference>
<dbReference type="GO" id="GO:0005524">
    <property type="term" value="F:ATP binding"/>
    <property type="evidence" value="ECO:0007669"/>
    <property type="project" value="InterPro"/>
</dbReference>
<dbReference type="Pfam" id="PF07714">
    <property type="entry name" value="PK_Tyr_Ser-Thr"/>
    <property type="match status" value="1"/>
</dbReference>
<dbReference type="InterPro" id="IPR000719">
    <property type="entry name" value="Prot_kinase_dom"/>
</dbReference>
<protein>
    <recommendedName>
        <fullName evidence="2">Protein kinase domain-containing protein</fullName>
    </recommendedName>
</protein>
<evidence type="ECO:0000259" key="2">
    <source>
        <dbReference type="PROSITE" id="PS50011"/>
    </source>
</evidence>
<dbReference type="InterPro" id="IPR011009">
    <property type="entry name" value="Kinase-like_dom_sf"/>
</dbReference>